<dbReference type="Proteomes" id="UP000315628">
    <property type="component" value="Unassembled WGS sequence"/>
</dbReference>
<reference evidence="1 2" key="1">
    <citation type="submission" date="2019-06" db="EMBL/GenBank/DDBJ databases">
        <title>Sequencing the genomes of 1000 actinobacteria strains.</title>
        <authorList>
            <person name="Klenk H.-P."/>
        </authorList>
    </citation>
    <scope>NUCLEOTIDE SEQUENCE [LARGE SCALE GENOMIC DNA]</scope>
    <source>
        <strain evidence="1 2">DSM 18935</strain>
    </source>
</reference>
<dbReference type="EMBL" id="VIUW01000001">
    <property type="protein sequence ID" value="TWD17352.1"/>
    <property type="molecule type" value="Genomic_DNA"/>
</dbReference>
<accession>A0A560WI32</accession>
<proteinExistence type="predicted"/>
<gene>
    <name evidence="1" type="ORF">FB557_0919</name>
</gene>
<evidence type="ECO:0000313" key="1">
    <source>
        <dbReference type="EMBL" id="TWD17352.1"/>
    </source>
</evidence>
<evidence type="ECO:0000313" key="2">
    <source>
        <dbReference type="Proteomes" id="UP000315628"/>
    </source>
</evidence>
<dbReference type="RefSeq" id="WP_144855920.1">
    <property type="nucleotide sequence ID" value="NZ_BAAAYT010000002.1"/>
</dbReference>
<keyword evidence="2" id="KW-1185">Reference proteome</keyword>
<dbReference type="AlphaFoldDB" id="A0A560WI32"/>
<protein>
    <submittedName>
        <fullName evidence="1">Uncharacterized protein</fullName>
    </submittedName>
</protein>
<comment type="caution">
    <text evidence="1">The sequence shown here is derived from an EMBL/GenBank/DDBJ whole genome shotgun (WGS) entry which is preliminary data.</text>
</comment>
<sequence>MKNQIVTTVVHGAALVRGGVAAARLRGAAALRAADAFGAAAAFGGTDATGGAAGTFGFPDAARPRDLRPVRLT</sequence>
<name>A0A560WI32_9MICO</name>
<organism evidence="1 2">
    <name type="scientific">Marihabitans asiaticum</name>
    <dbReference type="NCBI Taxonomy" id="415218"/>
    <lineage>
        <taxon>Bacteria</taxon>
        <taxon>Bacillati</taxon>
        <taxon>Actinomycetota</taxon>
        <taxon>Actinomycetes</taxon>
        <taxon>Micrococcales</taxon>
        <taxon>Intrasporangiaceae</taxon>
        <taxon>Marihabitans</taxon>
    </lineage>
</organism>